<keyword evidence="3" id="KW-1185">Reference proteome</keyword>
<dbReference type="EMBL" id="OZ034815">
    <property type="protein sequence ID" value="CAL1369515.1"/>
    <property type="molecule type" value="Genomic_DNA"/>
</dbReference>
<evidence type="ECO:0000259" key="1">
    <source>
        <dbReference type="PROSITE" id="PS50878"/>
    </source>
</evidence>
<dbReference type="PANTHER" id="PTHR33116">
    <property type="entry name" value="REVERSE TRANSCRIPTASE ZINC-BINDING DOMAIN-CONTAINING PROTEIN-RELATED-RELATED"/>
    <property type="match status" value="1"/>
</dbReference>
<gene>
    <name evidence="2" type="ORF">LTRI10_LOCUS12085</name>
</gene>
<sequence>MALKLDMEKAYDRVEWAFLLHNLTAMGFSTTWTRWIRSCVSTVRFSVLMNGVEYGYFQPERGIRQGDPLSPLLFALYTEAFTAKLLSEISTNSLHGLRVHRRAPITSHLMFADDTYLFIRASLPECANLLHIFHEYEAVSGQKVNLHKPSMCVSANVSPEELAALTSFLGVGQMGIGDKYLGLPSQVHQSKTLTFQFVEEALAARIRNWKTKSLSLAGKEVVIKEVGAAWPVYAMSAFRLPSTTCRRCNSLLSKFWWSWQDRENGIRWLSW</sequence>
<dbReference type="InterPro" id="IPR000477">
    <property type="entry name" value="RT_dom"/>
</dbReference>
<dbReference type="InterPro" id="IPR043502">
    <property type="entry name" value="DNA/RNA_pol_sf"/>
</dbReference>
<dbReference type="Proteomes" id="UP001497516">
    <property type="component" value="Chromosome 2"/>
</dbReference>
<proteinExistence type="predicted"/>
<evidence type="ECO:0000313" key="3">
    <source>
        <dbReference type="Proteomes" id="UP001497516"/>
    </source>
</evidence>
<dbReference type="PANTHER" id="PTHR33116:SF86">
    <property type="entry name" value="REVERSE TRANSCRIPTASE DOMAIN-CONTAINING PROTEIN"/>
    <property type="match status" value="1"/>
</dbReference>
<reference evidence="2 3" key="1">
    <citation type="submission" date="2024-04" db="EMBL/GenBank/DDBJ databases">
        <authorList>
            <person name="Fracassetti M."/>
        </authorList>
    </citation>
    <scope>NUCLEOTIDE SEQUENCE [LARGE SCALE GENOMIC DNA]</scope>
</reference>
<name>A0AAV2DAM9_9ROSI</name>
<accession>A0AAV2DAM9</accession>
<feature type="domain" description="Reverse transcriptase" evidence="1">
    <location>
        <begin position="1"/>
        <end position="173"/>
    </location>
</feature>
<dbReference type="SUPFAM" id="SSF56672">
    <property type="entry name" value="DNA/RNA polymerases"/>
    <property type="match status" value="1"/>
</dbReference>
<dbReference type="PROSITE" id="PS50878">
    <property type="entry name" value="RT_POL"/>
    <property type="match status" value="1"/>
</dbReference>
<protein>
    <recommendedName>
        <fullName evidence="1">Reverse transcriptase domain-containing protein</fullName>
    </recommendedName>
</protein>
<evidence type="ECO:0000313" key="2">
    <source>
        <dbReference type="EMBL" id="CAL1369515.1"/>
    </source>
</evidence>
<organism evidence="2 3">
    <name type="scientific">Linum trigynum</name>
    <dbReference type="NCBI Taxonomy" id="586398"/>
    <lineage>
        <taxon>Eukaryota</taxon>
        <taxon>Viridiplantae</taxon>
        <taxon>Streptophyta</taxon>
        <taxon>Embryophyta</taxon>
        <taxon>Tracheophyta</taxon>
        <taxon>Spermatophyta</taxon>
        <taxon>Magnoliopsida</taxon>
        <taxon>eudicotyledons</taxon>
        <taxon>Gunneridae</taxon>
        <taxon>Pentapetalae</taxon>
        <taxon>rosids</taxon>
        <taxon>fabids</taxon>
        <taxon>Malpighiales</taxon>
        <taxon>Linaceae</taxon>
        <taxon>Linum</taxon>
    </lineage>
</organism>
<dbReference type="Pfam" id="PF00078">
    <property type="entry name" value="RVT_1"/>
    <property type="match status" value="1"/>
</dbReference>
<dbReference type="AlphaFoldDB" id="A0AAV2DAM9"/>